<keyword evidence="2" id="KW-0677">Repeat</keyword>
<accession>A0A074ZVA9</accession>
<gene>
    <name evidence="5" type="ORF">T265_02317</name>
</gene>
<feature type="repeat" description="WD" evidence="3">
    <location>
        <begin position="113"/>
        <end position="144"/>
    </location>
</feature>
<dbReference type="PROSITE" id="PS50082">
    <property type="entry name" value="WD_REPEATS_2"/>
    <property type="match status" value="2"/>
</dbReference>
<dbReference type="InterPro" id="IPR001680">
    <property type="entry name" value="WD40_rpt"/>
</dbReference>
<proteinExistence type="predicted"/>
<dbReference type="PROSITE" id="PS50294">
    <property type="entry name" value="WD_REPEATS_REGION"/>
    <property type="match status" value="2"/>
</dbReference>
<dbReference type="InterPro" id="IPR015943">
    <property type="entry name" value="WD40/YVTN_repeat-like_dom_sf"/>
</dbReference>
<organism evidence="5 6">
    <name type="scientific">Opisthorchis viverrini</name>
    <name type="common">Southeast Asian liver fluke</name>
    <dbReference type="NCBI Taxonomy" id="6198"/>
    <lineage>
        <taxon>Eukaryota</taxon>
        <taxon>Metazoa</taxon>
        <taxon>Spiralia</taxon>
        <taxon>Lophotrochozoa</taxon>
        <taxon>Platyhelminthes</taxon>
        <taxon>Trematoda</taxon>
        <taxon>Digenea</taxon>
        <taxon>Opisthorchiida</taxon>
        <taxon>Opisthorchiata</taxon>
        <taxon>Opisthorchiidae</taxon>
        <taxon>Opisthorchis</taxon>
    </lineage>
</organism>
<dbReference type="SMART" id="SM00320">
    <property type="entry name" value="WD40"/>
    <property type="match status" value="6"/>
</dbReference>
<dbReference type="GeneID" id="20316505"/>
<reference evidence="5 6" key="1">
    <citation type="submission" date="2013-11" db="EMBL/GenBank/DDBJ databases">
        <title>Opisthorchis viverrini - life in the bile duct.</title>
        <authorList>
            <person name="Young N.D."/>
            <person name="Nagarajan N."/>
            <person name="Lin S.J."/>
            <person name="Korhonen P.K."/>
            <person name="Jex A.R."/>
            <person name="Hall R.S."/>
            <person name="Safavi-Hemami H."/>
            <person name="Kaewkong W."/>
            <person name="Bertrand D."/>
            <person name="Gao S."/>
            <person name="Seet Q."/>
            <person name="Wongkham S."/>
            <person name="Teh B.T."/>
            <person name="Wongkham C."/>
            <person name="Intapan P.M."/>
            <person name="Maleewong W."/>
            <person name="Yang X."/>
            <person name="Hu M."/>
            <person name="Wang Z."/>
            <person name="Hofmann A."/>
            <person name="Sternberg P.W."/>
            <person name="Tan P."/>
            <person name="Wang J."/>
            <person name="Gasser R.B."/>
        </authorList>
    </citation>
    <scope>NUCLEOTIDE SEQUENCE [LARGE SCALE GENOMIC DNA]</scope>
</reference>
<feature type="region of interest" description="Disordered" evidence="4">
    <location>
        <begin position="263"/>
        <end position="283"/>
    </location>
</feature>
<dbReference type="PROSITE" id="PS00678">
    <property type="entry name" value="WD_REPEATS_1"/>
    <property type="match status" value="1"/>
</dbReference>
<protein>
    <submittedName>
        <fullName evidence="5">Uncharacterized protein</fullName>
    </submittedName>
</protein>
<evidence type="ECO:0000313" key="6">
    <source>
        <dbReference type="Proteomes" id="UP000054324"/>
    </source>
</evidence>
<evidence type="ECO:0000313" key="5">
    <source>
        <dbReference type="EMBL" id="KER31403.1"/>
    </source>
</evidence>
<dbReference type="PANTHER" id="PTHR19857">
    <property type="entry name" value="MITOCHONDRIAL DIVISION PROTEIN 1-RELATED"/>
    <property type="match status" value="1"/>
</dbReference>
<feature type="repeat" description="WD" evidence="3">
    <location>
        <begin position="71"/>
        <end position="112"/>
    </location>
</feature>
<dbReference type="RefSeq" id="XP_009164795.1">
    <property type="nucleotide sequence ID" value="XM_009166531.1"/>
</dbReference>
<dbReference type="STRING" id="6198.A0A074ZVA9"/>
<sequence length="625" mass="68140">MTSSLSETGDIPVLSMVMDDSEDLGHASYEDMDYVEECDDAEGRLVEPESDSELADSEGQRPCHDDAIKVLDGHKESVFCLASDPLGKYLVSGGQDHVAIVWEVETGAQVFTTEGHEDSVTCVAFSATGTYLATGDMAGGVHVWLRPETGQQPWMLIHSDTVGDLQWLCWWQPSSTCLTKPLPAVLASGDSDGLVVLRSISASTSKGTTKPVKYLAGSGAPASAATFYLPSINTDRPKLVVLYQNAELRLWDLKTQQPLASVQLDGRRDEPNVGGDPGESPTVFSLACPQPKPLYSQLKDRELLAIGGTGVIHVVVIRQTDPSDSSFIAKCISTIETGDDGSVESIDFSWTHPYLAYGTVEGTVGIVDTVKLRVRQKWTYTDQDGGSVSIICLRWSRAQPVFFTSSSNGEVVAWPGLSSGNEADLSGFAKAPEPLAVWRGHHAMVLDLALGDVVSTQPNVEKFIFSASDDTTVRIFPIEPSVLLRLIYFITDEIILIPLELFNRVLILVGTYCEDALRWLLPCVAFKKAPLIRQSGKKLTARTPLTSISRHFSQRLQPISNGITGTHPGRRTTPTIPRLFLISTLRVVVRKEPFEEFGQLAFGACDQDSTTCAVRSVRLSWDHAH</sequence>
<dbReference type="PANTHER" id="PTHR19857:SF8">
    <property type="entry name" value="ANGIO-ASSOCIATED MIGRATORY CELL PROTEIN"/>
    <property type="match status" value="1"/>
</dbReference>
<dbReference type="InterPro" id="IPR019775">
    <property type="entry name" value="WD40_repeat_CS"/>
</dbReference>
<dbReference type="Gene3D" id="2.130.10.10">
    <property type="entry name" value="YVTN repeat-like/Quinoprotein amine dehydrogenase"/>
    <property type="match status" value="1"/>
</dbReference>
<evidence type="ECO:0000256" key="4">
    <source>
        <dbReference type="SAM" id="MobiDB-lite"/>
    </source>
</evidence>
<dbReference type="EMBL" id="KL596646">
    <property type="protein sequence ID" value="KER31403.1"/>
    <property type="molecule type" value="Genomic_DNA"/>
</dbReference>
<dbReference type="OrthoDB" id="10261640at2759"/>
<evidence type="ECO:0000256" key="2">
    <source>
        <dbReference type="ARBA" id="ARBA00022737"/>
    </source>
</evidence>
<name>A0A074ZVA9_OPIVI</name>
<dbReference type="KEGG" id="ovi:T265_02317"/>
<dbReference type="SUPFAM" id="SSF50978">
    <property type="entry name" value="WD40 repeat-like"/>
    <property type="match status" value="1"/>
</dbReference>
<dbReference type="AlphaFoldDB" id="A0A074ZVA9"/>
<dbReference type="Pfam" id="PF00400">
    <property type="entry name" value="WD40"/>
    <property type="match status" value="3"/>
</dbReference>
<evidence type="ECO:0000256" key="1">
    <source>
        <dbReference type="ARBA" id="ARBA00022574"/>
    </source>
</evidence>
<dbReference type="CTD" id="20316505"/>
<keyword evidence="1 3" id="KW-0853">WD repeat</keyword>
<evidence type="ECO:0000256" key="3">
    <source>
        <dbReference type="PROSITE-ProRule" id="PRU00221"/>
    </source>
</evidence>
<keyword evidence="6" id="KW-1185">Reference proteome</keyword>
<dbReference type="Proteomes" id="UP000054324">
    <property type="component" value="Unassembled WGS sequence"/>
</dbReference>
<dbReference type="InterPro" id="IPR036322">
    <property type="entry name" value="WD40_repeat_dom_sf"/>
</dbReference>
<dbReference type="InterPro" id="IPR051179">
    <property type="entry name" value="WD_repeat_multifunction"/>
</dbReference>